<dbReference type="GO" id="GO:0000155">
    <property type="term" value="F:phosphorelay sensor kinase activity"/>
    <property type="evidence" value="ECO:0007669"/>
    <property type="project" value="InterPro"/>
</dbReference>
<dbReference type="InterPro" id="IPR011110">
    <property type="entry name" value="Reg_prop"/>
</dbReference>
<comment type="caution">
    <text evidence="7">The sequence shown here is derived from an EMBL/GenBank/DDBJ whole genome shotgun (WGS) entry which is preliminary data.</text>
</comment>
<dbReference type="PRINTS" id="PR00344">
    <property type="entry name" value="BCTRLSENSOR"/>
</dbReference>
<dbReference type="InterPro" id="IPR036890">
    <property type="entry name" value="HATPase_C_sf"/>
</dbReference>
<keyword evidence="8" id="KW-1185">Reference proteome</keyword>
<dbReference type="InterPro" id="IPR005467">
    <property type="entry name" value="His_kinase_dom"/>
</dbReference>
<dbReference type="EMBL" id="JAHESC010000028">
    <property type="protein sequence ID" value="MBT1688583.1"/>
    <property type="molecule type" value="Genomic_DNA"/>
</dbReference>
<accession>A0AAP2GK25</accession>
<dbReference type="SMART" id="SM00388">
    <property type="entry name" value="HisKA"/>
    <property type="match status" value="1"/>
</dbReference>
<dbReference type="InterPro" id="IPR015943">
    <property type="entry name" value="WD40/YVTN_repeat-like_dom_sf"/>
</dbReference>
<feature type="signal peptide" evidence="5">
    <location>
        <begin position="1"/>
        <end position="23"/>
    </location>
</feature>
<organism evidence="7 8">
    <name type="scientific">Dawidia soli</name>
    <dbReference type="NCBI Taxonomy" id="2782352"/>
    <lineage>
        <taxon>Bacteria</taxon>
        <taxon>Pseudomonadati</taxon>
        <taxon>Bacteroidota</taxon>
        <taxon>Cytophagia</taxon>
        <taxon>Cytophagales</taxon>
        <taxon>Chryseotaleaceae</taxon>
        <taxon>Dawidia</taxon>
    </lineage>
</organism>
<dbReference type="Pfam" id="PF02518">
    <property type="entry name" value="HATPase_c"/>
    <property type="match status" value="1"/>
</dbReference>
<dbReference type="InterPro" id="IPR003661">
    <property type="entry name" value="HisK_dim/P_dom"/>
</dbReference>
<dbReference type="AlphaFoldDB" id="A0AAP2GK25"/>
<dbReference type="CDD" id="cd00146">
    <property type="entry name" value="PKD"/>
    <property type="match status" value="1"/>
</dbReference>
<keyword evidence="3" id="KW-0597">Phosphoprotein</keyword>
<dbReference type="Gene3D" id="2.130.10.10">
    <property type="entry name" value="YVTN repeat-like/Quinoprotein amine dehydrogenase"/>
    <property type="match status" value="2"/>
</dbReference>
<feature type="domain" description="Histidine kinase" evidence="6">
    <location>
        <begin position="901"/>
        <end position="1113"/>
    </location>
</feature>
<evidence type="ECO:0000256" key="1">
    <source>
        <dbReference type="ARBA" id="ARBA00000085"/>
    </source>
</evidence>
<dbReference type="InterPro" id="IPR003594">
    <property type="entry name" value="HATPase_dom"/>
</dbReference>
<dbReference type="InterPro" id="IPR013783">
    <property type="entry name" value="Ig-like_fold"/>
</dbReference>
<dbReference type="EC" id="2.7.13.3" evidence="2"/>
<dbReference type="InterPro" id="IPR011123">
    <property type="entry name" value="Y_Y_Y"/>
</dbReference>
<feature type="coiled-coil region" evidence="4">
    <location>
        <begin position="821"/>
        <end position="876"/>
    </location>
</feature>
<proteinExistence type="predicted"/>
<name>A0AAP2GK25_9BACT</name>
<evidence type="ECO:0000256" key="4">
    <source>
        <dbReference type="SAM" id="Coils"/>
    </source>
</evidence>
<gene>
    <name evidence="7" type="ORF">KK078_18580</name>
</gene>
<evidence type="ECO:0000313" key="7">
    <source>
        <dbReference type="EMBL" id="MBT1688583.1"/>
    </source>
</evidence>
<keyword evidence="5" id="KW-0732">Signal</keyword>
<dbReference type="Gene3D" id="3.30.565.10">
    <property type="entry name" value="Histidine kinase-like ATPase, C-terminal domain"/>
    <property type="match status" value="1"/>
</dbReference>
<dbReference type="InterPro" id="IPR004358">
    <property type="entry name" value="Sig_transdc_His_kin-like_C"/>
</dbReference>
<reference evidence="7 8" key="1">
    <citation type="submission" date="2021-05" db="EMBL/GenBank/DDBJ databases">
        <title>A Polyphasic approach of four new species of the genus Ohtaekwangia: Ohtaekwangia histidinii sp. nov., Ohtaekwangia cretensis sp. nov., Ohtaekwangia indiensis sp. nov., Ohtaekwangia reichenbachii sp. nov. from diverse environment.</title>
        <authorList>
            <person name="Octaviana S."/>
        </authorList>
    </citation>
    <scope>NUCLEOTIDE SEQUENCE [LARGE SCALE GENOMIC DNA]</scope>
    <source>
        <strain evidence="7 8">PWU37</strain>
    </source>
</reference>
<dbReference type="Pfam" id="PF07494">
    <property type="entry name" value="Reg_prop"/>
    <property type="match status" value="5"/>
</dbReference>
<dbReference type="Pfam" id="PF00512">
    <property type="entry name" value="HisKA"/>
    <property type="match status" value="1"/>
</dbReference>
<evidence type="ECO:0000256" key="2">
    <source>
        <dbReference type="ARBA" id="ARBA00012438"/>
    </source>
</evidence>
<dbReference type="Gene3D" id="2.60.40.10">
    <property type="entry name" value="Immunoglobulins"/>
    <property type="match status" value="1"/>
</dbReference>
<dbReference type="RefSeq" id="WP_254091807.1">
    <property type="nucleotide sequence ID" value="NZ_JAHESC010000028.1"/>
</dbReference>
<keyword evidence="4" id="KW-0175">Coiled coil</keyword>
<dbReference type="PANTHER" id="PTHR43547">
    <property type="entry name" value="TWO-COMPONENT HISTIDINE KINASE"/>
    <property type="match status" value="1"/>
</dbReference>
<evidence type="ECO:0000256" key="3">
    <source>
        <dbReference type="ARBA" id="ARBA00022553"/>
    </source>
</evidence>
<dbReference type="PROSITE" id="PS50109">
    <property type="entry name" value="HIS_KIN"/>
    <property type="match status" value="1"/>
</dbReference>
<dbReference type="SUPFAM" id="SSF63829">
    <property type="entry name" value="Calcium-dependent phosphotriesterase"/>
    <property type="match status" value="3"/>
</dbReference>
<dbReference type="SMART" id="SM00387">
    <property type="entry name" value="HATPase_c"/>
    <property type="match status" value="1"/>
</dbReference>
<evidence type="ECO:0000259" key="6">
    <source>
        <dbReference type="PROSITE" id="PS50109"/>
    </source>
</evidence>
<feature type="chain" id="PRO_5042951081" description="histidine kinase" evidence="5">
    <location>
        <begin position="24"/>
        <end position="1119"/>
    </location>
</feature>
<dbReference type="Proteomes" id="UP001319180">
    <property type="component" value="Unassembled WGS sequence"/>
</dbReference>
<protein>
    <recommendedName>
        <fullName evidence="2">histidine kinase</fullName>
        <ecNumber evidence="2">2.7.13.3</ecNumber>
    </recommendedName>
</protein>
<comment type="catalytic activity">
    <reaction evidence="1">
        <text>ATP + protein L-histidine = ADP + protein N-phospho-L-histidine.</text>
        <dbReference type="EC" id="2.7.13.3"/>
    </reaction>
</comment>
<evidence type="ECO:0000313" key="8">
    <source>
        <dbReference type="Proteomes" id="UP001319180"/>
    </source>
</evidence>
<dbReference type="CDD" id="cd00075">
    <property type="entry name" value="HATPase"/>
    <property type="match status" value="1"/>
</dbReference>
<evidence type="ECO:0000256" key="5">
    <source>
        <dbReference type="SAM" id="SignalP"/>
    </source>
</evidence>
<sequence length="1119" mass="126693">MPRKALGIFCLLVAALIGLPAEAQEPVSQLFFKRLSVDKGLSQATINGVCRDQKGFVWFATEDGLDRYDGNEFRVYRHVPGDTTSLSHNVVHFVQEDPLGNLWIGTVDGLNYFDRYTETFKTYNLPNRPGTIYLDAINDGNRNRLWLAAGVGGVRYFDLATHTIHDMEHPALSKMTVWTIEQLGDSLLLGTLGNGLQLFNLKTNVLSTLADSAYNVRAITVTDEAIWFGTEGNGLGKIDRRTHARWSFKRDNGALNNNDVWAIEETKQHALWIGTDGGGLNIVDATGKSLQTCVYSEFDERSIGANTIRSIYTDAEGNTWLGTYNGGVSYHAHMPIQFRWYKKEFDSANSLRNNSVTAFAESADSTVWIGTDGGGLHSFKNGIVNRITLPPPFEHVKVVISILADETGLWLGTFQHGLLHRDAHGNWEQYRHIRGDNTSLSNDIIWTLVRDPWGDLWIGTDRGINKFDARQKIFYSLDNYPPGNIRKLFNNSQVQTILSGVDSTLWVGSYGNLTGYRPATDSVFEVQAHLPGVRNLRVKALQQDGNSLWIGTYGNGLLRYDLKDRRLSVLDEPDGLPNNVILAIEKEANHNLWLSTNKGLVHLDLPDTIFTAFDANYGVQGIVFNRGASIRLRDGRYMFGGSNGFNIFTAQPFDFNHADLHVAFTDLLLANTRVRPGYRLLPKSITETEAITLPYSESHFISFTYSALNYIAPERIRYSYKLDGFDTTWISTMGHNLTFTNLDPGHYTLRVRASYNGHTWGPAASITIHVQTPWWRSLYFRLLVLGTIVLLTYGAYRYRVRWLQARKRELEQLVHAQSREISEQNHHLAAQNEELLQQNEEVSAQKEMIAAQYVLLEETQQELQHINESLESQVHQRTEKLNETIVQLNKTIKELDAFVYSASHDLVAPLKSVLGLVGLARLEHPSDELSLYLTQIETSVEKLENLIQSMIQYSRNTRFQIAQEAVNLYDLIQECIAGVRFMPGAASVIFQVDISPQQIVTSDPRRLKIIFDNLITNAIKYQDPDKEMHIVQLRFESGKTSWSLEVRDNGIGIKDKHLSRIFEMFFRATERAQGSGLGLYIVHETVNRLYGNIHVSSEFGAWTRFVVTIPYSDDYVKQE</sequence>
<dbReference type="Gene3D" id="1.10.287.130">
    <property type="match status" value="1"/>
</dbReference>
<dbReference type="SUPFAM" id="SSF55874">
    <property type="entry name" value="ATPase domain of HSP90 chaperone/DNA topoisomerase II/histidine kinase"/>
    <property type="match status" value="1"/>
</dbReference>
<dbReference type="Pfam" id="PF07495">
    <property type="entry name" value="Y_Y_Y"/>
    <property type="match status" value="1"/>
</dbReference>
<dbReference type="PANTHER" id="PTHR43547:SF2">
    <property type="entry name" value="HYBRID SIGNAL TRANSDUCTION HISTIDINE KINASE C"/>
    <property type="match status" value="1"/>
</dbReference>
<dbReference type="InterPro" id="IPR036097">
    <property type="entry name" value="HisK_dim/P_sf"/>
</dbReference>
<dbReference type="SUPFAM" id="SSF47384">
    <property type="entry name" value="Homodimeric domain of signal transducing histidine kinase"/>
    <property type="match status" value="1"/>
</dbReference>